<protein>
    <submittedName>
        <fullName evidence="2">Prepilin-type N-terminal cleavage/methylation domain-containing protein</fullName>
    </submittedName>
</protein>
<evidence type="ECO:0000313" key="2">
    <source>
        <dbReference type="EMBL" id="MDU0113714.1"/>
    </source>
</evidence>
<feature type="transmembrane region" description="Helical" evidence="1">
    <location>
        <begin position="25"/>
        <end position="49"/>
    </location>
</feature>
<proteinExistence type="predicted"/>
<evidence type="ECO:0000256" key="1">
    <source>
        <dbReference type="SAM" id="Phobius"/>
    </source>
</evidence>
<dbReference type="NCBIfam" id="TIGR02532">
    <property type="entry name" value="IV_pilin_GFxxxE"/>
    <property type="match status" value="1"/>
</dbReference>
<sequence>MFALKPLFTTQLAVNRPNKKKPNGFTLIELVIGIFVLSVALMVMTGALFPQAERSTNPWFQVRSAELAQSMMNEIIARRFDENSAQTGALRCGESGASACTVINACGFIDGTGKENPWIEEGSASRELFDDVDDFDCFSATGSDISNIDNQSLNDVYAKFTINVSVRYAGTDLGLANTDAKLITVTVTPPLGDDVVYASYKANY</sequence>
<dbReference type="Proteomes" id="UP001257914">
    <property type="component" value="Unassembled WGS sequence"/>
</dbReference>
<dbReference type="RefSeq" id="WP_315947326.1">
    <property type="nucleotide sequence ID" value="NZ_JAWCUA010000010.1"/>
</dbReference>
<keyword evidence="3" id="KW-1185">Reference proteome</keyword>
<dbReference type="InterPro" id="IPR012902">
    <property type="entry name" value="N_methyl_site"/>
</dbReference>
<keyword evidence="1" id="KW-0472">Membrane</keyword>
<keyword evidence="1" id="KW-1133">Transmembrane helix</keyword>
<keyword evidence="1" id="KW-0812">Transmembrane</keyword>
<name>A0ABU3R2F7_9GAMM</name>
<dbReference type="Pfam" id="PF07963">
    <property type="entry name" value="N_methyl"/>
    <property type="match status" value="1"/>
</dbReference>
<organism evidence="2 3">
    <name type="scientific">Psychrosphaera aquimarina</name>
    <dbReference type="NCBI Taxonomy" id="2044854"/>
    <lineage>
        <taxon>Bacteria</taxon>
        <taxon>Pseudomonadati</taxon>
        <taxon>Pseudomonadota</taxon>
        <taxon>Gammaproteobacteria</taxon>
        <taxon>Alteromonadales</taxon>
        <taxon>Pseudoalteromonadaceae</taxon>
        <taxon>Psychrosphaera</taxon>
    </lineage>
</organism>
<accession>A0ABU3R2F7</accession>
<comment type="caution">
    <text evidence="2">The sequence shown here is derived from an EMBL/GenBank/DDBJ whole genome shotgun (WGS) entry which is preliminary data.</text>
</comment>
<gene>
    <name evidence="2" type="ORF">RT723_12045</name>
</gene>
<dbReference type="EMBL" id="JAWCUA010000010">
    <property type="protein sequence ID" value="MDU0113714.1"/>
    <property type="molecule type" value="Genomic_DNA"/>
</dbReference>
<reference evidence="2 3" key="1">
    <citation type="submission" date="2023-10" db="EMBL/GenBank/DDBJ databases">
        <title>Psychrosphaera aquimaarina strain SW33 isolated from seawater.</title>
        <authorList>
            <person name="Bayburt H."/>
            <person name="Kim J.M."/>
            <person name="Choi B.J."/>
            <person name="Jeon C.O."/>
        </authorList>
    </citation>
    <scope>NUCLEOTIDE SEQUENCE [LARGE SCALE GENOMIC DNA]</scope>
    <source>
        <strain evidence="2 3">KCTC 52743</strain>
    </source>
</reference>
<evidence type="ECO:0000313" key="3">
    <source>
        <dbReference type="Proteomes" id="UP001257914"/>
    </source>
</evidence>